<name>A0A3D9CLR9_9FLAO</name>
<gene>
    <name evidence="5" type="ORF">DRF59_10165</name>
</gene>
<keyword evidence="3" id="KW-0804">Transcription</keyword>
<dbReference type="EMBL" id="QNUE01000007">
    <property type="protein sequence ID" value="REC66682.1"/>
    <property type="molecule type" value="Genomic_DNA"/>
</dbReference>
<keyword evidence="1" id="KW-0805">Transcription regulation</keyword>
<dbReference type="InterPro" id="IPR050204">
    <property type="entry name" value="AraC_XylS_family_regulators"/>
</dbReference>
<accession>A0A3D9CLR9</accession>
<evidence type="ECO:0000256" key="2">
    <source>
        <dbReference type="ARBA" id="ARBA00023125"/>
    </source>
</evidence>
<dbReference type="InterPro" id="IPR018060">
    <property type="entry name" value="HTH_AraC"/>
</dbReference>
<keyword evidence="2" id="KW-0238">DNA-binding</keyword>
<sequence length="272" mass="31882">MDNHTTIRPVNYSCHFSEFREGEQFAQVHSLGLVLSGEMELDDGRTKTLFKEGDLYSARKNHLLKFAKYPPRNGEIKTVTLYFDDTILHEFSREYGLHAEITDPASTFIKPDSQALMSFMQSLLPYEELLSNPDSTELIRLKQKEALMLMLNYDPALKDILFNFSEPYKIDIEAFMNRNFHFNVKVERFAYLTGRSLSTFKRDFRKVFGLPPRQWLQHRRLQEAYVLLTQKGKMVSDIYLDLGFENLSHFSFAFKKQYGYPPTALQTQKLNK</sequence>
<evidence type="ECO:0000256" key="3">
    <source>
        <dbReference type="ARBA" id="ARBA00023163"/>
    </source>
</evidence>
<organism evidence="5 6">
    <name type="scientific">Chryseobacterium flavum</name>
    <dbReference type="NCBI Taxonomy" id="415851"/>
    <lineage>
        <taxon>Bacteria</taxon>
        <taxon>Pseudomonadati</taxon>
        <taxon>Bacteroidota</taxon>
        <taxon>Flavobacteriia</taxon>
        <taxon>Flavobacteriales</taxon>
        <taxon>Weeksellaceae</taxon>
        <taxon>Chryseobacterium group</taxon>
        <taxon>Chryseobacterium</taxon>
    </lineage>
</organism>
<feature type="domain" description="HTH araC/xylS-type" evidence="4">
    <location>
        <begin position="170"/>
        <end position="268"/>
    </location>
</feature>
<dbReference type="OrthoDB" id="4480133at2"/>
<dbReference type="InterPro" id="IPR054015">
    <property type="entry name" value="ExsA-like_N"/>
</dbReference>
<evidence type="ECO:0000313" key="6">
    <source>
        <dbReference type="Proteomes" id="UP000256769"/>
    </source>
</evidence>
<proteinExistence type="predicted"/>
<reference evidence="5 6" key="1">
    <citation type="journal article" date="2007" name="Int. J. Syst. Evol. Microbiol.">
        <title>Chryseobacterium flavum sp. nov., isolated from polluted soil.</title>
        <authorList>
            <person name="Zhou Y."/>
            <person name="Dong J."/>
            <person name="Wang X."/>
            <person name="Huang X."/>
            <person name="Zhang K.Y."/>
            <person name="Zhang Y.Q."/>
            <person name="Guo Y.F."/>
            <person name="Lai R."/>
            <person name="Li W.J."/>
        </authorList>
    </citation>
    <scope>NUCLEOTIDE SEQUENCE [LARGE SCALE GENOMIC DNA]</scope>
    <source>
        <strain evidence="5 6">KCTC 12877</strain>
    </source>
</reference>
<dbReference type="Pfam" id="PF22200">
    <property type="entry name" value="ExsA_N"/>
    <property type="match status" value="1"/>
</dbReference>
<dbReference type="SMART" id="SM00342">
    <property type="entry name" value="HTH_ARAC"/>
    <property type="match status" value="1"/>
</dbReference>
<protein>
    <submittedName>
        <fullName evidence="5">AraC family transcriptional regulator</fullName>
    </submittedName>
</protein>
<comment type="caution">
    <text evidence="5">The sequence shown here is derived from an EMBL/GenBank/DDBJ whole genome shotgun (WGS) entry which is preliminary data.</text>
</comment>
<dbReference type="Proteomes" id="UP000256769">
    <property type="component" value="Unassembled WGS sequence"/>
</dbReference>
<dbReference type="RefSeq" id="WP_115959330.1">
    <property type="nucleotide sequence ID" value="NZ_CBCRVL010000034.1"/>
</dbReference>
<dbReference type="GO" id="GO:0003700">
    <property type="term" value="F:DNA-binding transcription factor activity"/>
    <property type="evidence" value="ECO:0007669"/>
    <property type="project" value="InterPro"/>
</dbReference>
<dbReference type="Pfam" id="PF12833">
    <property type="entry name" value="HTH_18"/>
    <property type="match status" value="1"/>
</dbReference>
<keyword evidence="6" id="KW-1185">Reference proteome</keyword>
<dbReference type="AlphaFoldDB" id="A0A3D9CLR9"/>
<dbReference type="SUPFAM" id="SSF46689">
    <property type="entry name" value="Homeodomain-like"/>
    <property type="match status" value="2"/>
</dbReference>
<dbReference type="PANTHER" id="PTHR46796">
    <property type="entry name" value="HTH-TYPE TRANSCRIPTIONAL ACTIVATOR RHAS-RELATED"/>
    <property type="match status" value="1"/>
</dbReference>
<dbReference type="PROSITE" id="PS01124">
    <property type="entry name" value="HTH_ARAC_FAMILY_2"/>
    <property type="match status" value="1"/>
</dbReference>
<evidence type="ECO:0000313" key="5">
    <source>
        <dbReference type="EMBL" id="REC66682.1"/>
    </source>
</evidence>
<dbReference type="Gene3D" id="1.10.10.60">
    <property type="entry name" value="Homeodomain-like"/>
    <property type="match status" value="1"/>
</dbReference>
<evidence type="ECO:0000256" key="1">
    <source>
        <dbReference type="ARBA" id="ARBA00023015"/>
    </source>
</evidence>
<evidence type="ECO:0000259" key="4">
    <source>
        <dbReference type="PROSITE" id="PS01124"/>
    </source>
</evidence>
<dbReference type="InterPro" id="IPR009057">
    <property type="entry name" value="Homeodomain-like_sf"/>
</dbReference>
<dbReference type="GO" id="GO:0043565">
    <property type="term" value="F:sequence-specific DNA binding"/>
    <property type="evidence" value="ECO:0007669"/>
    <property type="project" value="InterPro"/>
</dbReference>